<sequence>MSGAGWKADIPLFQDPNPRRYIGEMSLDRFIALWTHPDYAPDPVSEGELERAEDRLNTRLPTDYRTAVLQAGLPRPNIELLDAIVDRELDLRDVSEFLSPAELVSVTQDWRALGLPNDFIAFATDCMGNLFCFPIAAEAGEPAPVIFFNHDDGTVDVIAPSFALWIEEFCGVAPH</sequence>
<evidence type="ECO:0000313" key="2">
    <source>
        <dbReference type="EMBL" id="QDX25575.1"/>
    </source>
</evidence>
<dbReference type="EMBL" id="CP042239">
    <property type="protein sequence ID" value="QDX25575.1"/>
    <property type="molecule type" value="Genomic_DNA"/>
</dbReference>
<dbReference type="SUPFAM" id="SSF160631">
    <property type="entry name" value="SMI1/KNR4-like"/>
    <property type="match status" value="1"/>
</dbReference>
<reference evidence="2 3" key="1">
    <citation type="submission" date="2019-07" db="EMBL/GenBank/DDBJ databases">
        <title>Sphingomonas alkalisoli sp. nov., isolated from rhizosphere soil of Suaedae salsa.</title>
        <authorList>
            <person name="Zhang H."/>
            <person name="Xu L."/>
            <person name="Zhang J.-X."/>
            <person name="Sun J.-Q."/>
        </authorList>
    </citation>
    <scope>NUCLEOTIDE SEQUENCE [LARGE SCALE GENOMIC DNA]</scope>
    <source>
        <strain evidence="2 3">XS-10</strain>
    </source>
</reference>
<gene>
    <name evidence="2" type="ORF">FPZ54_05775</name>
</gene>
<evidence type="ECO:0000313" key="3">
    <source>
        <dbReference type="Proteomes" id="UP000318055"/>
    </source>
</evidence>
<accession>A0A518RDN0</accession>
<name>A0A518RDN0_9SPHN</name>
<dbReference type="Proteomes" id="UP000318055">
    <property type="component" value="Chromosome"/>
</dbReference>
<feature type="domain" description="Knr4/Smi1-like" evidence="1">
    <location>
        <begin position="43"/>
        <end position="168"/>
    </location>
</feature>
<dbReference type="Gene3D" id="3.40.1580.10">
    <property type="entry name" value="SMI1/KNR4-like"/>
    <property type="match status" value="1"/>
</dbReference>
<dbReference type="SMART" id="SM00860">
    <property type="entry name" value="SMI1_KNR4"/>
    <property type="match status" value="1"/>
</dbReference>
<keyword evidence="3" id="KW-1185">Reference proteome</keyword>
<organism evidence="2 3">
    <name type="scientific">Sphingomonas suaedae</name>
    <dbReference type="NCBI Taxonomy" id="2599297"/>
    <lineage>
        <taxon>Bacteria</taxon>
        <taxon>Pseudomonadati</taxon>
        <taxon>Pseudomonadota</taxon>
        <taxon>Alphaproteobacteria</taxon>
        <taxon>Sphingomonadales</taxon>
        <taxon>Sphingomonadaceae</taxon>
        <taxon>Sphingomonas</taxon>
    </lineage>
</organism>
<protein>
    <submittedName>
        <fullName evidence="2">SMI1/KNR4 family protein</fullName>
    </submittedName>
</protein>
<dbReference type="InterPro" id="IPR018958">
    <property type="entry name" value="Knr4/Smi1-like_dom"/>
</dbReference>
<proteinExistence type="predicted"/>
<dbReference type="KEGG" id="ssua:FPZ54_05775"/>
<dbReference type="InterPro" id="IPR037883">
    <property type="entry name" value="Knr4/Smi1-like_sf"/>
</dbReference>
<evidence type="ECO:0000259" key="1">
    <source>
        <dbReference type="SMART" id="SM00860"/>
    </source>
</evidence>
<dbReference type="AlphaFoldDB" id="A0A518RDN0"/>
<dbReference type="Pfam" id="PF09346">
    <property type="entry name" value="SMI1_KNR4"/>
    <property type="match status" value="1"/>
</dbReference>
<dbReference type="OrthoDB" id="7594949at2"/>